<keyword evidence="3" id="KW-1185">Reference proteome</keyword>
<feature type="domain" description="Beta-galactosidase trimerisation" evidence="1">
    <location>
        <begin position="368"/>
        <end position="478"/>
    </location>
</feature>
<dbReference type="SUPFAM" id="SSF52317">
    <property type="entry name" value="Class I glutamine amidotransferase-like"/>
    <property type="match status" value="1"/>
</dbReference>
<dbReference type="InterPro" id="IPR017853">
    <property type="entry name" value="GH"/>
</dbReference>
<dbReference type="EMBL" id="BMHO01000001">
    <property type="protein sequence ID" value="GGD26702.1"/>
    <property type="molecule type" value="Genomic_DNA"/>
</dbReference>
<proteinExistence type="predicted"/>
<dbReference type="Gene3D" id="3.40.50.880">
    <property type="match status" value="1"/>
</dbReference>
<dbReference type="Pfam" id="PF14871">
    <property type="entry name" value="GHL6"/>
    <property type="match status" value="1"/>
</dbReference>
<dbReference type="GO" id="GO:0004565">
    <property type="term" value="F:beta-galactosidase activity"/>
    <property type="evidence" value="ECO:0007669"/>
    <property type="project" value="InterPro"/>
</dbReference>
<dbReference type="Gene3D" id="3.20.20.80">
    <property type="entry name" value="Glycosidases"/>
    <property type="match status" value="1"/>
</dbReference>
<dbReference type="SUPFAM" id="SSF51445">
    <property type="entry name" value="(Trans)glycosidases"/>
    <property type="match status" value="1"/>
</dbReference>
<dbReference type="CDD" id="cd03143">
    <property type="entry name" value="A4_beta-galactosidase_middle_domain"/>
    <property type="match status" value="1"/>
</dbReference>
<reference evidence="2" key="2">
    <citation type="submission" date="2020-09" db="EMBL/GenBank/DDBJ databases">
        <authorList>
            <person name="Sun Q."/>
            <person name="Zhou Y."/>
        </authorList>
    </citation>
    <scope>NUCLEOTIDE SEQUENCE</scope>
    <source>
        <strain evidence="2">CGMCC 1.15152</strain>
    </source>
</reference>
<dbReference type="RefSeq" id="WP_188710599.1">
    <property type="nucleotide sequence ID" value="NZ_BMHO01000001.1"/>
</dbReference>
<accession>A0A916Y1K8</accession>
<organism evidence="2 3">
    <name type="scientific">Microbacterium faecale</name>
    <dbReference type="NCBI Taxonomy" id="1804630"/>
    <lineage>
        <taxon>Bacteria</taxon>
        <taxon>Bacillati</taxon>
        <taxon>Actinomycetota</taxon>
        <taxon>Actinomycetes</taxon>
        <taxon>Micrococcales</taxon>
        <taxon>Microbacteriaceae</taxon>
        <taxon>Microbacterium</taxon>
    </lineage>
</organism>
<dbReference type="InterPro" id="IPR028212">
    <property type="entry name" value="GHL6"/>
</dbReference>
<dbReference type="GO" id="GO:0005975">
    <property type="term" value="P:carbohydrate metabolic process"/>
    <property type="evidence" value="ECO:0007669"/>
    <property type="project" value="InterPro"/>
</dbReference>
<evidence type="ECO:0000259" key="1">
    <source>
        <dbReference type="Pfam" id="PF08532"/>
    </source>
</evidence>
<protein>
    <recommendedName>
        <fullName evidence="1">Beta-galactosidase trimerisation domain-containing protein</fullName>
    </recommendedName>
</protein>
<gene>
    <name evidence="2" type="ORF">GCM10010915_03400</name>
</gene>
<name>A0A916Y1K8_9MICO</name>
<evidence type="ECO:0000313" key="2">
    <source>
        <dbReference type="EMBL" id="GGD26702.1"/>
    </source>
</evidence>
<dbReference type="Pfam" id="PF08532">
    <property type="entry name" value="Glyco_hydro_42M"/>
    <property type="match status" value="1"/>
</dbReference>
<evidence type="ECO:0000313" key="3">
    <source>
        <dbReference type="Proteomes" id="UP000633205"/>
    </source>
</evidence>
<sequence>MTGARLPWWERATRWAQLTLVDDDTRPDSGYSTREWIDYIRDIRADAACLSAGGYLAFYPTEVADHRRSTHLGASDPFGDLVRGCRELDMVVMARVDPHAIHDEVFQKHPEWVARDAAGDPVPHWSAPGVWLTCPFGPWNQFISDVNREILTSYDVDAIFANRWAGSVRCFCAWCRDGFREATGLGIPESSDVPARGGRLPADERAYREWREISLLEIAQRWDREAREIRPEARFVPNSGGGVLSELDMSSLAAQVETLFADKQARSGLSPSWTAGRHGKEFLAVMGNKPVGGIVSVGIEERARWKDSVQTAEEIRMWIASATANGLRPWFTKFGGVLVDRRWLPVIESMYHWHADNERYLRNTAPIADVGLVYSQRTASIYSRDEAIERVEAPISGWYQSLTEARVPFRMIHDRRLDADGLEGLRALILPNIAVLDDQQVEQLGDFVASGGALVATAETSLYREDGSRREDFALGDLFGARVTGDLREGVMNSYLQLHHDRDDGVRPILRGLSSTRRIINAEVLVPTAPRPDTDALAPVTLVDSFPDLPMEEVFIRDRTEGSPQVYLSEHGRGRVAYLPAALDRAFHSVLARDHFLLMTGVVEWARARERDVVVNGAGVIEVTGWHQRDSMTVFLVNHTNPMYLKGPFHELLPSPPQDVRIRIPQGSRVEMVRCLRASATPDYEIIDDQILMTVEGITDFEVIAVDLVATAGNARA</sequence>
<comment type="caution">
    <text evidence="2">The sequence shown here is derived from an EMBL/GenBank/DDBJ whole genome shotgun (WGS) entry which is preliminary data.</text>
</comment>
<dbReference type="InterPro" id="IPR029062">
    <property type="entry name" value="Class_I_gatase-like"/>
</dbReference>
<dbReference type="InterPro" id="IPR013738">
    <property type="entry name" value="Beta_galactosidase_Trimer"/>
</dbReference>
<dbReference type="AlphaFoldDB" id="A0A916Y1K8"/>
<dbReference type="Proteomes" id="UP000633205">
    <property type="component" value="Unassembled WGS sequence"/>
</dbReference>
<reference evidence="2" key="1">
    <citation type="journal article" date="2014" name="Int. J. Syst. Evol. Microbiol.">
        <title>Complete genome sequence of Corynebacterium casei LMG S-19264T (=DSM 44701T), isolated from a smear-ripened cheese.</title>
        <authorList>
            <consortium name="US DOE Joint Genome Institute (JGI-PGF)"/>
            <person name="Walter F."/>
            <person name="Albersmeier A."/>
            <person name="Kalinowski J."/>
            <person name="Ruckert C."/>
        </authorList>
    </citation>
    <scope>NUCLEOTIDE SEQUENCE</scope>
    <source>
        <strain evidence="2">CGMCC 1.15152</strain>
    </source>
</reference>